<organism evidence="2 3">
    <name type="scientific">Roridomyces roridus</name>
    <dbReference type="NCBI Taxonomy" id="1738132"/>
    <lineage>
        <taxon>Eukaryota</taxon>
        <taxon>Fungi</taxon>
        <taxon>Dikarya</taxon>
        <taxon>Basidiomycota</taxon>
        <taxon>Agaricomycotina</taxon>
        <taxon>Agaricomycetes</taxon>
        <taxon>Agaricomycetidae</taxon>
        <taxon>Agaricales</taxon>
        <taxon>Marasmiineae</taxon>
        <taxon>Mycenaceae</taxon>
        <taxon>Roridomyces</taxon>
    </lineage>
</organism>
<feature type="compositionally biased region" description="Basic and acidic residues" evidence="1">
    <location>
        <begin position="68"/>
        <end position="88"/>
    </location>
</feature>
<dbReference type="Proteomes" id="UP001221142">
    <property type="component" value="Unassembled WGS sequence"/>
</dbReference>
<reference evidence="2" key="1">
    <citation type="submission" date="2023-03" db="EMBL/GenBank/DDBJ databases">
        <title>Massive genome expansion in bonnet fungi (Mycena s.s.) driven by repeated elements and novel gene families across ecological guilds.</title>
        <authorList>
            <consortium name="Lawrence Berkeley National Laboratory"/>
            <person name="Harder C.B."/>
            <person name="Miyauchi S."/>
            <person name="Viragh M."/>
            <person name="Kuo A."/>
            <person name="Thoen E."/>
            <person name="Andreopoulos B."/>
            <person name="Lu D."/>
            <person name="Skrede I."/>
            <person name="Drula E."/>
            <person name="Henrissat B."/>
            <person name="Morin E."/>
            <person name="Kohler A."/>
            <person name="Barry K."/>
            <person name="LaButti K."/>
            <person name="Morin E."/>
            <person name="Salamov A."/>
            <person name="Lipzen A."/>
            <person name="Mereny Z."/>
            <person name="Hegedus B."/>
            <person name="Baldrian P."/>
            <person name="Stursova M."/>
            <person name="Weitz H."/>
            <person name="Taylor A."/>
            <person name="Grigoriev I.V."/>
            <person name="Nagy L.G."/>
            <person name="Martin F."/>
            <person name="Kauserud H."/>
        </authorList>
    </citation>
    <scope>NUCLEOTIDE SEQUENCE</scope>
    <source>
        <strain evidence="2">9284</strain>
    </source>
</reference>
<feature type="compositionally biased region" description="Basic residues" evidence="1">
    <location>
        <begin position="32"/>
        <end position="48"/>
    </location>
</feature>
<feature type="compositionally biased region" description="Pro residues" evidence="1">
    <location>
        <begin position="1"/>
        <end position="11"/>
    </location>
</feature>
<comment type="caution">
    <text evidence="2">The sequence shown here is derived from an EMBL/GenBank/DDBJ whole genome shotgun (WGS) entry which is preliminary data.</text>
</comment>
<protein>
    <submittedName>
        <fullName evidence="2">Uncharacterized protein</fullName>
    </submittedName>
</protein>
<accession>A0AAD7B0B7</accession>
<feature type="compositionally biased region" description="Basic and acidic residues" evidence="1">
    <location>
        <begin position="95"/>
        <end position="112"/>
    </location>
</feature>
<dbReference type="AlphaFoldDB" id="A0AAD7B0B7"/>
<evidence type="ECO:0000313" key="3">
    <source>
        <dbReference type="Proteomes" id="UP001221142"/>
    </source>
</evidence>
<proteinExistence type="predicted"/>
<gene>
    <name evidence="2" type="ORF">FB45DRAFT_1041456</name>
</gene>
<keyword evidence="3" id="KW-1185">Reference proteome</keyword>
<evidence type="ECO:0000256" key="1">
    <source>
        <dbReference type="SAM" id="MobiDB-lite"/>
    </source>
</evidence>
<name>A0AAD7B0B7_9AGAR</name>
<evidence type="ECO:0000313" key="2">
    <source>
        <dbReference type="EMBL" id="KAJ7606263.1"/>
    </source>
</evidence>
<feature type="region of interest" description="Disordered" evidence="1">
    <location>
        <begin position="1"/>
        <end position="117"/>
    </location>
</feature>
<sequence length="395" mass="43345">MPRPVGRPPLEPAEKERRRKKSKAEYEDRNHDLRRRKARERMQRKRASLAKSPITHFKAKRKAAQHSEGYRDRKLAETQAATREEKAKQATTNRQRKEEVYEKHLPARRQREAASAPRTTPFIAGLSLSAIHAAESEDEDLLTTNFPAEPCSPVTDIFTRPAHPMRCAHCFSEECIGCTCACYFAVGVGRHVGIFTSAASANEQTDGHPGQQQRSDASLSGILLKWEKLCRGYHHPHCPLPDCPPGFSGPTAFPIGAPIAAPMPAPFAPTIAPMPAVPPPIFPTLPTPIFPSLSINVPTAAASAASPSHASSSVSSVSIDYVPTSDEDEEFEQVWSQMDAEPPAYARIMWAVRGIEGTLFISEQEAKDAAQAENLIPPSLMGSRHHKALIGFSEL</sequence>
<dbReference type="EMBL" id="JARKIF010000061">
    <property type="protein sequence ID" value="KAJ7606263.1"/>
    <property type="molecule type" value="Genomic_DNA"/>
</dbReference>